<dbReference type="EMBL" id="CP003235">
    <property type="protein sequence ID" value="AFC30543.1"/>
    <property type="molecule type" value="Genomic_DNA"/>
</dbReference>
<gene>
    <name evidence="1" type="ORF">PM3016_3726</name>
</gene>
<dbReference type="HOGENOM" id="CLU_1376974_0_0_9"/>
<reference evidence="1 2" key="1">
    <citation type="journal article" date="2012" name="J. Bacteriol.">
        <title>Complete Genome Sequence of Paenibacillus mucilaginosus 3016, a Bacterium Functional as Microbial Fertilizer.</title>
        <authorList>
            <person name="Ma M."/>
            <person name="Wang Z."/>
            <person name="Li L."/>
            <person name="Jiang X."/>
            <person name="Guan D."/>
            <person name="Cao F."/>
            <person name="Chen H."/>
            <person name="Wang X."/>
            <person name="Shen D."/>
            <person name="Du B."/>
            <person name="Li J."/>
        </authorList>
    </citation>
    <scope>NUCLEOTIDE SEQUENCE [LARGE SCALE GENOMIC DNA]</scope>
    <source>
        <strain evidence="1 2">3016</strain>
    </source>
</reference>
<dbReference type="KEGG" id="pmq:PM3016_3726"/>
<sequence length="198" mass="22311">MDFIKFPMMFLGLSIALQIPADIKEHNPASSPQGIIKVRPPDQYANPIVIPSVPIGLPVLSDPSSKIKLPQKKRLKSHSLEELKGFGFNAFNLYLPSNMPGSYGSPAIDASDTSVHIIYTNTEQARLSFTQMLIPKKDECMEKMPELAEENAESSRGKTESKWGEIQWSRYNGRFFYFGIKRMFDTRLAHLLSQTGLM</sequence>
<dbReference type="RefSeq" id="WP_014370473.1">
    <property type="nucleotide sequence ID" value="NC_016935.1"/>
</dbReference>
<name>H6NAR7_9BACL</name>
<evidence type="ECO:0000313" key="1">
    <source>
        <dbReference type="EMBL" id="AFC30543.1"/>
    </source>
</evidence>
<dbReference type="Proteomes" id="UP000007523">
    <property type="component" value="Chromosome"/>
</dbReference>
<accession>H6NAR7</accession>
<organism evidence="1 2">
    <name type="scientific">Paenibacillus mucilaginosus 3016</name>
    <dbReference type="NCBI Taxonomy" id="1116391"/>
    <lineage>
        <taxon>Bacteria</taxon>
        <taxon>Bacillati</taxon>
        <taxon>Bacillota</taxon>
        <taxon>Bacilli</taxon>
        <taxon>Bacillales</taxon>
        <taxon>Paenibacillaceae</taxon>
        <taxon>Paenibacillus</taxon>
    </lineage>
</organism>
<dbReference type="AlphaFoldDB" id="H6NAR7"/>
<proteinExistence type="predicted"/>
<protein>
    <submittedName>
        <fullName evidence="1">Uncharacterized protein</fullName>
    </submittedName>
</protein>
<evidence type="ECO:0000313" key="2">
    <source>
        <dbReference type="Proteomes" id="UP000007523"/>
    </source>
</evidence>
<keyword evidence="2" id="KW-1185">Reference proteome</keyword>